<gene>
    <name evidence="1" type="ORF">GCM10022210_31530</name>
</gene>
<sequence>MTTKLTLTIDDSVINAAKKYAHKKGNSLSAIVENYLKSITTVEDAPVILSPKVKKLMGVVKLPDDFDYKKELGNALVKKYS</sequence>
<proteinExistence type="predicted"/>
<evidence type="ECO:0000313" key="1">
    <source>
        <dbReference type="EMBL" id="GAA3978281.1"/>
    </source>
</evidence>
<reference evidence="2" key="1">
    <citation type="journal article" date="2019" name="Int. J. Syst. Evol. Microbiol.">
        <title>The Global Catalogue of Microorganisms (GCM) 10K type strain sequencing project: providing services to taxonomists for standard genome sequencing and annotation.</title>
        <authorList>
            <consortium name="The Broad Institute Genomics Platform"/>
            <consortium name="The Broad Institute Genome Sequencing Center for Infectious Disease"/>
            <person name="Wu L."/>
            <person name="Ma J."/>
        </authorList>
    </citation>
    <scope>NUCLEOTIDE SEQUENCE [LARGE SCALE GENOMIC DNA]</scope>
    <source>
        <strain evidence="2">JCM 16601</strain>
    </source>
</reference>
<dbReference type="RefSeq" id="WP_259096318.1">
    <property type="nucleotide sequence ID" value="NZ_BAAAZC010000023.1"/>
</dbReference>
<organism evidence="1 2">
    <name type="scientific">Mucilaginibacter dorajii</name>
    <dbReference type="NCBI Taxonomy" id="692994"/>
    <lineage>
        <taxon>Bacteria</taxon>
        <taxon>Pseudomonadati</taxon>
        <taxon>Bacteroidota</taxon>
        <taxon>Sphingobacteriia</taxon>
        <taxon>Sphingobacteriales</taxon>
        <taxon>Sphingobacteriaceae</taxon>
        <taxon>Mucilaginibacter</taxon>
    </lineage>
</organism>
<evidence type="ECO:0008006" key="3">
    <source>
        <dbReference type="Google" id="ProtNLM"/>
    </source>
</evidence>
<evidence type="ECO:0000313" key="2">
    <source>
        <dbReference type="Proteomes" id="UP001500742"/>
    </source>
</evidence>
<dbReference type="EMBL" id="BAAAZC010000023">
    <property type="protein sequence ID" value="GAA3978281.1"/>
    <property type="molecule type" value="Genomic_DNA"/>
</dbReference>
<comment type="caution">
    <text evidence="1">The sequence shown here is derived from an EMBL/GenBank/DDBJ whole genome shotgun (WGS) entry which is preliminary data.</text>
</comment>
<keyword evidence="2" id="KW-1185">Reference proteome</keyword>
<accession>A0ABP7Q979</accession>
<dbReference type="Proteomes" id="UP001500742">
    <property type="component" value="Unassembled WGS sequence"/>
</dbReference>
<dbReference type="InterPro" id="IPR045944">
    <property type="entry name" value="DUF6364"/>
</dbReference>
<protein>
    <recommendedName>
        <fullName evidence="3">Antitoxin</fullName>
    </recommendedName>
</protein>
<dbReference type="Pfam" id="PF19891">
    <property type="entry name" value="DUF6364"/>
    <property type="match status" value="1"/>
</dbReference>
<name>A0ABP7Q979_9SPHI</name>